<reference evidence="2 3" key="1">
    <citation type="submission" date="2015-10" db="EMBL/GenBank/DDBJ databases">
        <title>Conservation of the essential genome among Caulobacter and Brevundimonas species.</title>
        <authorList>
            <person name="Scott D."/>
            <person name="Ely B."/>
        </authorList>
    </citation>
    <scope>NUCLEOTIDE SEQUENCE [LARGE SCALE GENOMIC DNA]</scope>
    <source>
        <strain evidence="2 3">CB4</strain>
    </source>
</reference>
<gene>
    <name evidence="2" type="ORF">AQ619_14890</name>
</gene>
<protein>
    <recommendedName>
        <fullName evidence="4">Lipoprotein</fullName>
    </recommendedName>
</protein>
<evidence type="ECO:0000313" key="2">
    <source>
        <dbReference type="EMBL" id="ALL14530.1"/>
    </source>
</evidence>
<dbReference type="PROSITE" id="PS51257">
    <property type="entry name" value="PROKAR_LIPOPROTEIN"/>
    <property type="match status" value="1"/>
</dbReference>
<feature type="chain" id="PRO_5006014211" description="Lipoprotein" evidence="1">
    <location>
        <begin position="23"/>
        <end position="132"/>
    </location>
</feature>
<proteinExistence type="predicted"/>
<dbReference type="OrthoDB" id="7188881at2"/>
<feature type="signal peptide" evidence="1">
    <location>
        <begin position="1"/>
        <end position="22"/>
    </location>
</feature>
<keyword evidence="3" id="KW-1185">Reference proteome</keyword>
<dbReference type="Proteomes" id="UP000056905">
    <property type="component" value="Chromosome"/>
</dbReference>
<keyword evidence="1" id="KW-0732">Signal</keyword>
<evidence type="ECO:0000313" key="3">
    <source>
        <dbReference type="Proteomes" id="UP000056905"/>
    </source>
</evidence>
<dbReference type="KEGG" id="chq:AQ619_14890"/>
<evidence type="ECO:0008006" key="4">
    <source>
        <dbReference type="Google" id="ProtNLM"/>
    </source>
</evidence>
<name>A0A0N7JHW5_9CAUL</name>
<dbReference type="STRING" id="69395.AQ619_14890"/>
<sequence>MRVRFVRAAAAASLLAFGLAGCGDGGAKTKVALAQQVVLEAKSVTATGCVRPVETTSCLVVRGRAGGYYDISSASPAPDPSKGVAVSLQGKDLGKNTECGRQLTDVKWSYLGIQCAAPSTSASIERHEKKAE</sequence>
<accession>A0A0N7JHW5</accession>
<organism evidence="2 3">
    <name type="scientific">Caulobacter henricii</name>
    <dbReference type="NCBI Taxonomy" id="69395"/>
    <lineage>
        <taxon>Bacteria</taxon>
        <taxon>Pseudomonadati</taxon>
        <taxon>Pseudomonadota</taxon>
        <taxon>Alphaproteobacteria</taxon>
        <taxon>Caulobacterales</taxon>
        <taxon>Caulobacteraceae</taxon>
        <taxon>Caulobacter</taxon>
    </lineage>
</organism>
<dbReference type="AlphaFoldDB" id="A0A0N7JHW5"/>
<dbReference type="EMBL" id="CP013002">
    <property type="protein sequence ID" value="ALL14530.1"/>
    <property type="molecule type" value="Genomic_DNA"/>
</dbReference>
<evidence type="ECO:0000256" key="1">
    <source>
        <dbReference type="SAM" id="SignalP"/>
    </source>
</evidence>